<reference evidence="9 10" key="1">
    <citation type="submission" date="2018-11" db="EMBL/GenBank/DDBJ databases">
        <title>Species Designations Belie Phenotypic and Genotypic Heterogeneity in Oral Streptococci.</title>
        <authorList>
            <person name="Velsko I."/>
        </authorList>
    </citation>
    <scope>NUCLEOTIDE SEQUENCE [LARGE SCALE GENOMIC DNA]</scope>
    <source>
        <strain evidence="9 10">A52</strain>
    </source>
</reference>
<accession>A0A3R9MR92</accession>
<dbReference type="Proteomes" id="UP000270868">
    <property type="component" value="Unassembled WGS sequence"/>
</dbReference>
<dbReference type="GO" id="GO:0005886">
    <property type="term" value="C:plasma membrane"/>
    <property type="evidence" value="ECO:0007669"/>
    <property type="project" value="UniProtKB-SubCell"/>
</dbReference>
<dbReference type="GO" id="GO:0015744">
    <property type="term" value="P:succinate transport"/>
    <property type="evidence" value="ECO:0007669"/>
    <property type="project" value="TreeGrafter"/>
</dbReference>
<dbReference type="PANTHER" id="PTHR34390">
    <property type="entry name" value="UPF0442 PROTEIN YJJB-RELATED"/>
    <property type="match status" value="1"/>
</dbReference>
<feature type="transmembrane region" description="Helical" evidence="7">
    <location>
        <begin position="49"/>
        <end position="71"/>
    </location>
</feature>
<keyword evidence="4 7" id="KW-1133">Transmembrane helix</keyword>
<evidence type="ECO:0000256" key="1">
    <source>
        <dbReference type="ARBA" id="ARBA00004651"/>
    </source>
</evidence>
<feature type="transmembrane region" description="Helical" evidence="7">
    <location>
        <begin position="177"/>
        <end position="196"/>
    </location>
</feature>
<feature type="transmembrane region" description="Helical" evidence="7">
    <location>
        <begin position="241"/>
        <end position="262"/>
    </location>
</feature>
<comment type="subcellular location">
    <subcellularLocation>
        <location evidence="1">Cell membrane</location>
        <topology evidence="1">Multi-pass membrane protein</topology>
    </subcellularLocation>
</comment>
<evidence type="ECO:0000256" key="3">
    <source>
        <dbReference type="ARBA" id="ARBA00022692"/>
    </source>
</evidence>
<name>A0A3R9MR92_STRCR</name>
<dbReference type="AlphaFoldDB" id="A0A3R9MR92"/>
<dbReference type="PANTHER" id="PTHR34390:SF2">
    <property type="entry name" value="SUCCINATE TRANSPORTER SUBUNIT YJJP-RELATED"/>
    <property type="match status" value="1"/>
</dbReference>
<dbReference type="GO" id="GO:0022857">
    <property type="term" value="F:transmembrane transporter activity"/>
    <property type="evidence" value="ECO:0007669"/>
    <property type="project" value="InterPro"/>
</dbReference>
<proteinExistence type="inferred from homology"/>
<dbReference type="EMBL" id="RJPS01000012">
    <property type="protein sequence ID" value="RSJ88507.1"/>
    <property type="molecule type" value="Genomic_DNA"/>
</dbReference>
<keyword evidence="2" id="KW-1003">Cell membrane</keyword>
<comment type="caution">
    <text evidence="9">The sequence shown here is derived from an EMBL/GenBank/DDBJ whole genome shotgun (WGS) entry which is preliminary data.</text>
</comment>
<organism evidence="9 10">
    <name type="scientific">Streptococcus cristatus</name>
    <dbReference type="NCBI Taxonomy" id="45634"/>
    <lineage>
        <taxon>Bacteria</taxon>
        <taxon>Bacillati</taxon>
        <taxon>Bacillota</taxon>
        <taxon>Bacilli</taxon>
        <taxon>Lactobacillales</taxon>
        <taxon>Streptococcaceae</taxon>
        <taxon>Streptococcus</taxon>
    </lineage>
</organism>
<dbReference type="InterPro" id="IPR050539">
    <property type="entry name" value="ThrE_Dicarb/AminoAcid_Exp"/>
</dbReference>
<dbReference type="InterPro" id="IPR010619">
    <property type="entry name" value="ThrE-like_N"/>
</dbReference>
<feature type="transmembrane region" description="Helical" evidence="7">
    <location>
        <begin position="208"/>
        <end position="229"/>
    </location>
</feature>
<evidence type="ECO:0000313" key="9">
    <source>
        <dbReference type="EMBL" id="RSJ88507.1"/>
    </source>
</evidence>
<evidence type="ECO:0000256" key="4">
    <source>
        <dbReference type="ARBA" id="ARBA00022989"/>
    </source>
</evidence>
<evidence type="ECO:0000256" key="7">
    <source>
        <dbReference type="SAM" id="Phobius"/>
    </source>
</evidence>
<keyword evidence="3 7" id="KW-0812">Transmembrane</keyword>
<comment type="similarity">
    <text evidence="6">Belongs to the ThrE exporter (TC 2.A.79) family.</text>
</comment>
<feature type="transmembrane region" description="Helical" evidence="7">
    <location>
        <begin position="20"/>
        <end position="37"/>
    </location>
</feature>
<dbReference type="Pfam" id="PF06738">
    <property type="entry name" value="ThrE"/>
    <property type="match status" value="1"/>
</dbReference>
<feature type="transmembrane region" description="Helical" evidence="7">
    <location>
        <begin position="130"/>
        <end position="147"/>
    </location>
</feature>
<evidence type="ECO:0000256" key="2">
    <source>
        <dbReference type="ARBA" id="ARBA00022475"/>
    </source>
</evidence>
<gene>
    <name evidence="9" type="primary">yjjP</name>
    <name evidence="9" type="ORF">D8792_09080</name>
</gene>
<sequence>MKKGDIMAEKMSTDEKNLNLAVDVIMLAGTLLLQSGSEIYRVEDTMIRIAHSQGIMDCNALAMPVAIFFSIENTNISRMKRNIHTNYNIEKVCDVNQVSRQLVSGAINLEEALEQLKELKIKKLPYSKKELITAATLSAPFFSIMFGGNFYDALGAGIATLFGFSFSLYVDKYIRIPFVSAFAGAFVFGLLAQIWARYSGFDSTADLIIAGAVMPFVPGIALTNSVRDIMTSHINSGMSKLFESLLITLALGAGTSVALLIMK</sequence>
<evidence type="ECO:0000256" key="6">
    <source>
        <dbReference type="ARBA" id="ARBA00034125"/>
    </source>
</evidence>
<evidence type="ECO:0000313" key="10">
    <source>
        <dbReference type="Proteomes" id="UP000270868"/>
    </source>
</evidence>
<evidence type="ECO:0000259" key="8">
    <source>
        <dbReference type="Pfam" id="PF06738"/>
    </source>
</evidence>
<feature type="domain" description="Threonine/serine exporter-like N-terminal" evidence="8">
    <location>
        <begin position="23"/>
        <end position="261"/>
    </location>
</feature>
<protein>
    <submittedName>
        <fullName evidence="9">Inner membrane protein YjjP</fullName>
    </submittedName>
</protein>
<keyword evidence="5 7" id="KW-0472">Membrane</keyword>
<evidence type="ECO:0000256" key="5">
    <source>
        <dbReference type="ARBA" id="ARBA00023136"/>
    </source>
</evidence>